<accession>A0ABS0D6C7</accession>
<dbReference type="GO" id="GO:0005524">
    <property type="term" value="F:ATP binding"/>
    <property type="evidence" value="ECO:0007669"/>
    <property type="project" value="UniProtKB-KW"/>
</dbReference>
<gene>
    <name evidence="1" type="primary">brxD</name>
    <name evidence="1" type="ORF">IU449_05585</name>
</gene>
<dbReference type="SUPFAM" id="SSF52540">
    <property type="entry name" value="P-loop containing nucleoside triphosphate hydrolases"/>
    <property type="match status" value="1"/>
</dbReference>
<protein>
    <submittedName>
        <fullName evidence="1">BREX system ATP-binding protein BrxD</fullName>
    </submittedName>
</protein>
<sequence>MSTRSPQVSAARRRAVIDALRRGAVPESGLDLLATGLDRFEAALDAELDVVESGGSVFKAVRGEYGSGKTFFARWLGERAKRRNFAVSEVQISETETPLHKLETVYRRLTERLTTASFPPSALRSVVDAWFYALEEDALAAGAEDDTLVAAVDELMTARLIEVSRHAPSFATALRGYRTALVRGDEATAAAILAWLGGQPNVAAAATRAAGVRGELDHFGAFGFLQGLLTALRDSGHRGLLLVLDEVETLQRVRSDARDKALNALRQLIDEVYSGRFPGLYLLITGTPAFYDGQQGVQRLAPLAQRLATDFTTDPRFDNPRAVQIRLPGFTMESLVALGVTIRDLYADGSEHPQRIREVADDAYITDLARAVGGTLGGKVGVAPRLFLKKLVGDVLDRIDQFPDFDPRVHYKLTVDSAELTDAERNLVRADDIDLEL</sequence>
<reference evidence="1 2" key="1">
    <citation type="submission" date="2020-10" db="EMBL/GenBank/DDBJ databases">
        <title>Identification of Nocardia species via Next-generation sequencing and recognition of intraspecies genetic diversity.</title>
        <authorList>
            <person name="Li P."/>
            <person name="Li P."/>
            <person name="Lu B."/>
        </authorList>
    </citation>
    <scope>NUCLEOTIDE SEQUENCE [LARGE SCALE GENOMIC DNA]</scope>
    <source>
        <strain evidence="1 2">BJ06-0143</strain>
    </source>
</reference>
<dbReference type="Proteomes" id="UP000707731">
    <property type="component" value="Unassembled WGS sequence"/>
</dbReference>
<dbReference type="NCBIfam" id="NF033438">
    <property type="entry name" value="BREX_BrxD"/>
    <property type="match status" value="1"/>
</dbReference>
<evidence type="ECO:0000313" key="2">
    <source>
        <dbReference type="Proteomes" id="UP000707731"/>
    </source>
</evidence>
<dbReference type="EMBL" id="JADLQN010000001">
    <property type="protein sequence ID" value="MBF6354027.1"/>
    <property type="molecule type" value="Genomic_DNA"/>
</dbReference>
<proteinExistence type="predicted"/>
<organism evidence="1 2">
    <name type="scientific">Nocardia higoensis</name>
    <dbReference type="NCBI Taxonomy" id="228599"/>
    <lineage>
        <taxon>Bacteria</taxon>
        <taxon>Bacillati</taxon>
        <taxon>Actinomycetota</taxon>
        <taxon>Actinomycetes</taxon>
        <taxon>Mycobacteriales</taxon>
        <taxon>Nocardiaceae</taxon>
        <taxon>Nocardia</taxon>
    </lineage>
</organism>
<keyword evidence="1" id="KW-0067">ATP-binding</keyword>
<keyword evidence="1" id="KW-0547">Nucleotide-binding</keyword>
<keyword evidence="2" id="KW-1185">Reference proteome</keyword>
<evidence type="ECO:0000313" key="1">
    <source>
        <dbReference type="EMBL" id="MBF6354027.1"/>
    </source>
</evidence>
<dbReference type="Pfam" id="PF10923">
    <property type="entry name" value="BrxC_BrxD"/>
    <property type="match status" value="1"/>
</dbReference>
<comment type="caution">
    <text evidence="1">The sequence shown here is derived from an EMBL/GenBank/DDBJ whole genome shotgun (WGS) entry which is preliminary data.</text>
</comment>
<dbReference type="InterPro" id="IPR027417">
    <property type="entry name" value="P-loop_NTPase"/>
</dbReference>
<dbReference type="RefSeq" id="WP_195000852.1">
    <property type="nucleotide sequence ID" value="NZ_JADLQN010000001.1"/>
</dbReference>
<dbReference type="InterPro" id="IPR021228">
    <property type="entry name" value="BrxD"/>
</dbReference>
<name>A0ABS0D6C7_9NOCA</name>